<organism evidence="1 2">
    <name type="scientific">Agrobacterium vitis</name>
    <name type="common">Rhizobium vitis</name>
    <dbReference type="NCBI Taxonomy" id="373"/>
    <lineage>
        <taxon>Bacteria</taxon>
        <taxon>Pseudomonadati</taxon>
        <taxon>Pseudomonadota</taxon>
        <taxon>Alphaproteobacteria</taxon>
        <taxon>Hyphomicrobiales</taxon>
        <taxon>Rhizobiaceae</taxon>
        <taxon>Rhizobium/Agrobacterium group</taxon>
        <taxon>Agrobacterium</taxon>
    </lineage>
</organism>
<dbReference type="Pfam" id="PF11747">
    <property type="entry name" value="RebB"/>
    <property type="match status" value="1"/>
</dbReference>
<reference evidence="1 2" key="1">
    <citation type="submission" date="2019-11" db="EMBL/GenBank/DDBJ databases">
        <title>Whole-genome sequencing of Allorhizobium vitis.</title>
        <authorList>
            <person name="Gan H.M."/>
            <person name="Savka M.A."/>
        </authorList>
    </citation>
    <scope>NUCLEOTIDE SEQUENCE [LARGE SCALE GENOMIC DNA]</scope>
    <source>
        <strain evidence="1 2">AB4</strain>
    </source>
</reference>
<sequence length="68" mass="7032">MSADTNQTGTTGTSPVVAEAPNVALSMFYQSAGQAYSITMQNAASNQQNLNTLNPSIVAQAIALINKT</sequence>
<dbReference type="Proteomes" id="UP000175993">
    <property type="component" value="Unassembled WGS sequence"/>
</dbReference>
<accession>A0ABD6GIM8</accession>
<protein>
    <submittedName>
        <fullName evidence="1">RebB like protein</fullName>
    </submittedName>
</protein>
<dbReference type="AlphaFoldDB" id="A0ABD6GIM8"/>
<dbReference type="RefSeq" id="WP_081341670.1">
    <property type="nucleotide sequence ID" value="NZ_AP023269.1"/>
</dbReference>
<evidence type="ECO:0000313" key="1">
    <source>
        <dbReference type="EMBL" id="MUP06292.1"/>
    </source>
</evidence>
<proteinExistence type="predicted"/>
<gene>
    <name evidence="1" type="ORF">BBI04_015910</name>
</gene>
<evidence type="ECO:0000313" key="2">
    <source>
        <dbReference type="Proteomes" id="UP000175993"/>
    </source>
</evidence>
<comment type="caution">
    <text evidence="1">The sequence shown here is derived from an EMBL/GenBank/DDBJ whole genome shotgun (WGS) entry which is preliminary data.</text>
</comment>
<name>A0ABD6GIM8_AGRVI</name>
<dbReference type="InterPro" id="IPR021070">
    <property type="entry name" value="Killing_trait_RebB"/>
</dbReference>
<dbReference type="EMBL" id="MBEV02000007">
    <property type="protein sequence ID" value="MUP06292.1"/>
    <property type="molecule type" value="Genomic_DNA"/>
</dbReference>